<dbReference type="PANTHER" id="PTHR11573:SF6">
    <property type="entry name" value="RIBONUCLEOSIDE-DIPHOSPHATE REDUCTASE LARGE SUBUNIT"/>
    <property type="match status" value="1"/>
</dbReference>
<dbReference type="SUPFAM" id="SSF51998">
    <property type="entry name" value="PFL-like glycyl radical enzymes"/>
    <property type="match status" value="1"/>
</dbReference>
<organism evidence="4">
    <name type="scientific">Ganoderma boninense</name>
    <dbReference type="NCBI Taxonomy" id="34458"/>
    <lineage>
        <taxon>Eukaryota</taxon>
        <taxon>Fungi</taxon>
        <taxon>Dikarya</taxon>
        <taxon>Basidiomycota</taxon>
        <taxon>Agaricomycotina</taxon>
        <taxon>Agaricomycetes</taxon>
        <taxon>Polyporales</taxon>
        <taxon>Polyporaceae</taxon>
        <taxon>Ganoderma</taxon>
    </lineage>
</organism>
<dbReference type="InterPro" id="IPR013346">
    <property type="entry name" value="NrdE_NrdA_C"/>
</dbReference>
<dbReference type="GO" id="GO:0004748">
    <property type="term" value="F:ribonucleoside-diphosphate reductase activity, thioredoxin disulfide as acceptor"/>
    <property type="evidence" value="ECO:0007669"/>
    <property type="project" value="TreeGrafter"/>
</dbReference>
<dbReference type="GO" id="GO:0009263">
    <property type="term" value="P:deoxyribonucleotide biosynthetic process"/>
    <property type="evidence" value="ECO:0007669"/>
    <property type="project" value="UniProtKB-KW"/>
</dbReference>
<dbReference type="GO" id="GO:0005971">
    <property type="term" value="C:ribonucleoside-diphosphate reductase complex"/>
    <property type="evidence" value="ECO:0007669"/>
    <property type="project" value="TreeGrafter"/>
</dbReference>
<sequence>MRRLEAGGLWSLFDPVDVRPLTDLVGDAFVSAYEAYERDGTAIAVVPARSIWEAVSAALRESGTPFLMFSDNINARNNQMHLSVIKASNLCTEIVQHLSSIETAVCTLTALCLPGYVRAGVGFDYPELHRITKIVVRILNKVIDVTKFPTADSAVSAYSTRGIGIGTLGLADVFASLGLSFTSTEAQALNVRIFETIYHAALEGSCELAEAAGPYDMWAGSPASQGVLQVDMWGADTSDHYDFQSLRERIRRVGLRNSMLTAQMPTASTAQLLRYSEGIEPYTSNVVQYRVLSGTFNELSPHLVRELRKRGVWSERVRSDILAAHGSVQDVEGIPDDIKAIFRTAFELDPHDLIEMAAARSPFIDQSQSFSLFVAQPTPSVLVCLILT</sequence>
<evidence type="ECO:0000313" key="4">
    <source>
        <dbReference type="EMBL" id="VWO99500.1"/>
    </source>
</evidence>
<dbReference type="Pfam" id="PF02867">
    <property type="entry name" value="Ribonuc_red_lgC"/>
    <property type="match status" value="1"/>
</dbReference>
<comment type="similarity">
    <text evidence="1">Belongs to the ribonucleoside diphosphate reductase large chain family.</text>
</comment>
<keyword evidence="2" id="KW-0215">Deoxyribonucleotide synthesis</keyword>
<dbReference type="PRINTS" id="PR01183">
    <property type="entry name" value="RIBORDTASEM1"/>
</dbReference>
<dbReference type="GO" id="GO:0005524">
    <property type="term" value="F:ATP binding"/>
    <property type="evidence" value="ECO:0007669"/>
    <property type="project" value="TreeGrafter"/>
</dbReference>
<dbReference type="PANTHER" id="PTHR11573">
    <property type="entry name" value="RIBONUCLEOSIDE-DIPHOSPHATE REDUCTASE LARGE CHAIN"/>
    <property type="match status" value="1"/>
</dbReference>
<accession>A0A5K1K1N4</accession>
<evidence type="ECO:0000256" key="2">
    <source>
        <dbReference type="ARBA" id="ARBA00023116"/>
    </source>
</evidence>
<protein>
    <submittedName>
        <fullName evidence="4">N/A</fullName>
    </submittedName>
</protein>
<gene>
    <name evidence="4" type="primary">I1R980</name>
</gene>
<proteinExistence type="inferred from homology"/>
<name>A0A5K1K1N4_9APHY</name>
<dbReference type="InterPro" id="IPR039718">
    <property type="entry name" value="Rrm1"/>
</dbReference>
<feature type="domain" description="Ribonucleotide reductase large subunit C-terminal" evidence="3">
    <location>
        <begin position="1"/>
        <end position="382"/>
    </location>
</feature>
<dbReference type="EMBL" id="LR727688">
    <property type="protein sequence ID" value="VWO99500.1"/>
    <property type="molecule type" value="Genomic_DNA"/>
</dbReference>
<dbReference type="InterPro" id="IPR000788">
    <property type="entry name" value="RNR_lg_C"/>
</dbReference>
<dbReference type="AlphaFoldDB" id="A0A5K1K1N4"/>
<dbReference type="NCBIfam" id="TIGR02506">
    <property type="entry name" value="NrdE_NrdA"/>
    <property type="match status" value="1"/>
</dbReference>
<evidence type="ECO:0000259" key="3">
    <source>
        <dbReference type="Pfam" id="PF02867"/>
    </source>
</evidence>
<evidence type="ECO:0000256" key="1">
    <source>
        <dbReference type="ARBA" id="ARBA00010406"/>
    </source>
</evidence>
<reference evidence="4" key="1">
    <citation type="submission" date="2019-10" db="EMBL/GenBank/DDBJ databases">
        <authorList>
            <person name="Nor Muhammad N."/>
        </authorList>
    </citation>
    <scope>NUCLEOTIDE SEQUENCE</scope>
</reference>
<dbReference type="Gene3D" id="3.20.70.20">
    <property type="match status" value="1"/>
</dbReference>